<organism evidence="1 2">
    <name type="scientific">Clostridium chromiireducens</name>
    <dbReference type="NCBI Taxonomy" id="225345"/>
    <lineage>
        <taxon>Bacteria</taxon>
        <taxon>Bacillati</taxon>
        <taxon>Bacillota</taxon>
        <taxon>Clostridia</taxon>
        <taxon>Eubacteriales</taxon>
        <taxon>Clostridiaceae</taxon>
        <taxon>Clostridium</taxon>
    </lineage>
</organism>
<name>A0A964RI78_9CLOT</name>
<comment type="caution">
    <text evidence="1">The sequence shown here is derived from an EMBL/GenBank/DDBJ whole genome shotgun (WGS) entry which is preliminary data.</text>
</comment>
<dbReference type="Gene3D" id="1.20.5.780">
    <property type="entry name" value="Single helix bin"/>
    <property type="match status" value="1"/>
</dbReference>
<sequence length="71" mass="8735">MLEDIKEIIKLFLEGKKDKQYDPYRDDRIYVRVTKDEKDMIKNLAKLQHRDVSNFIRWLALSKYLDDFIKQ</sequence>
<reference evidence="1" key="1">
    <citation type="submission" date="2019-12" db="EMBL/GenBank/DDBJ databases">
        <title>Microbes associate with the intestines of laboratory mice.</title>
        <authorList>
            <person name="Navarre W."/>
            <person name="Wong E."/>
        </authorList>
    </citation>
    <scope>NUCLEOTIDE SEQUENCE</scope>
    <source>
        <strain evidence="1">NM79_F5</strain>
    </source>
</reference>
<protein>
    <submittedName>
        <fullName evidence="1">DUF1778 domain-containing protein</fullName>
    </submittedName>
</protein>
<accession>A0A964RI78</accession>
<dbReference type="EMBL" id="WSRQ01000001">
    <property type="protein sequence ID" value="MVX62224.1"/>
    <property type="molecule type" value="Genomic_DNA"/>
</dbReference>
<dbReference type="AlphaFoldDB" id="A0A964RI78"/>
<dbReference type="Pfam" id="PF21983">
    <property type="entry name" value="NikA-like"/>
    <property type="match status" value="1"/>
</dbReference>
<evidence type="ECO:0000313" key="2">
    <source>
        <dbReference type="Proteomes" id="UP000656077"/>
    </source>
</evidence>
<proteinExistence type="predicted"/>
<dbReference type="RefSeq" id="WP_160357670.1">
    <property type="nucleotide sequence ID" value="NZ_WSRQ01000001.1"/>
</dbReference>
<dbReference type="Proteomes" id="UP000656077">
    <property type="component" value="Unassembled WGS sequence"/>
</dbReference>
<evidence type="ECO:0000313" key="1">
    <source>
        <dbReference type="EMBL" id="MVX62224.1"/>
    </source>
</evidence>
<dbReference type="InterPro" id="IPR053842">
    <property type="entry name" value="NikA-like"/>
</dbReference>
<gene>
    <name evidence="1" type="ORF">GKZ28_00730</name>
</gene>